<dbReference type="EMBL" id="CP090892">
    <property type="protein sequence ID" value="ULU06361.1"/>
    <property type="molecule type" value="Genomic_DNA"/>
</dbReference>
<dbReference type="FunFam" id="1.10.472.10:FF:000003">
    <property type="entry name" value="G1/S-specific cyclin-D2"/>
    <property type="match status" value="1"/>
</dbReference>
<keyword evidence="1" id="KW-0132">Cell division</keyword>
<keyword evidence="3" id="KW-0131">Cell cycle</keyword>
<feature type="compositionally biased region" description="Basic and acidic residues" evidence="5">
    <location>
        <begin position="1"/>
        <end position="12"/>
    </location>
</feature>
<name>A0AAE9DMH9_CAEBR</name>
<feature type="compositionally biased region" description="Acidic residues" evidence="5">
    <location>
        <begin position="338"/>
        <end position="353"/>
    </location>
</feature>
<comment type="similarity">
    <text evidence="4">Belongs to the cyclin family.</text>
</comment>
<proteinExistence type="inferred from homology"/>
<dbReference type="InterPro" id="IPR036915">
    <property type="entry name" value="Cyclin-like_sf"/>
</dbReference>
<feature type="region of interest" description="Disordered" evidence="5">
    <location>
        <begin position="338"/>
        <end position="437"/>
    </location>
</feature>
<feature type="region of interest" description="Disordered" evidence="5">
    <location>
        <begin position="1"/>
        <end position="40"/>
    </location>
</feature>
<dbReference type="InterPro" id="IPR039361">
    <property type="entry name" value="Cyclin"/>
</dbReference>
<evidence type="ECO:0000256" key="3">
    <source>
        <dbReference type="ARBA" id="ARBA00023306"/>
    </source>
</evidence>
<evidence type="ECO:0000259" key="6">
    <source>
        <dbReference type="SMART" id="SM00385"/>
    </source>
</evidence>
<feature type="compositionally biased region" description="Low complexity" evidence="5">
    <location>
        <begin position="14"/>
        <end position="27"/>
    </location>
</feature>
<dbReference type="GO" id="GO:0051301">
    <property type="term" value="P:cell division"/>
    <property type="evidence" value="ECO:0007669"/>
    <property type="project" value="UniProtKB-KW"/>
</dbReference>
<evidence type="ECO:0000256" key="5">
    <source>
        <dbReference type="SAM" id="MobiDB-lite"/>
    </source>
</evidence>
<evidence type="ECO:0000313" key="7">
    <source>
        <dbReference type="EMBL" id="ULU06361.1"/>
    </source>
</evidence>
<dbReference type="GO" id="GO:0000278">
    <property type="term" value="P:mitotic cell cycle"/>
    <property type="evidence" value="ECO:0007669"/>
    <property type="project" value="UniProtKB-ARBA"/>
</dbReference>
<dbReference type="SMART" id="SM00385">
    <property type="entry name" value="CYCLIN"/>
    <property type="match status" value="1"/>
</dbReference>
<feature type="compositionally biased region" description="Low complexity" evidence="5">
    <location>
        <begin position="397"/>
        <end position="411"/>
    </location>
</feature>
<dbReference type="PROSITE" id="PS00292">
    <property type="entry name" value="CYCLINS"/>
    <property type="match status" value="1"/>
</dbReference>
<organism evidence="7 8">
    <name type="scientific">Caenorhabditis briggsae</name>
    <dbReference type="NCBI Taxonomy" id="6238"/>
    <lineage>
        <taxon>Eukaryota</taxon>
        <taxon>Metazoa</taxon>
        <taxon>Ecdysozoa</taxon>
        <taxon>Nematoda</taxon>
        <taxon>Chromadorea</taxon>
        <taxon>Rhabditida</taxon>
        <taxon>Rhabditina</taxon>
        <taxon>Rhabditomorpha</taxon>
        <taxon>Rhabditoidea</taxon>
        <taxon>Rhabditidae</taxon>
        <taxon>Peloderinae</taxon>
        <taxon>Caenorhabditis</taxon>
    </lineage>
</organism>
<evidence type="ECO:0000256" key="4">
    <source>
        <dbReference type="RuleBase" id="RU000383"/>
    </source>
</evidence>
<dbReference type="InterPro" id="IPR013763">
    <property type="entry name" value="Cyclin-like_dom"/>
</dbReference>
<evidence type="ECO:0000256" key="1">
    <source>
        <dbReference type="ARBA" id="ARBA00022618"/>
    </source>
</evidence>
<dbReference type="Pfam" id="PF00134">
    <property type="entry name" value="Cyclin_N"/>
    <property type="match status" value="1"/>
</dbReference>
<accession>A0AAE9DMH9</accession>
<gene>
    <name evidence="7" type="ORF">L3Y34_018311</name>
</gene>
<dbReference type="InterPro" id="IPR048258">
    <property type="entry name" value="Cyclins_cyclin-box"/>
</dbReference>
<evidence type="ECO:0000256" key="2">
    <source>
        <dbReference type="ARBA" id="ARBA00023127"/>
    </source>
</evidence>
<protein>
    <recommendedName>
        <fullName evidence="6">Cyclin-like domain-containing protein</fullName>
    </recommendedName>
</protein>
<dbReference type="SUPFAM" id="SSF47954">
    <property type="entry name" value="Cyclin-like"/>
    <property type="match status" value="1"/>
</dbReference>
<dbReference type="Proteomes" id="UP000827892">
    <property type="component" value="Chromosome II"/>
</dbReference>
<feature type="domain" description="Cyclin-like" evidence="6">
    <location>
        <begin position="123"/>
        <end position="207"/>
    </location>
</feature>
<keyword evidence="2 4" id="KW-0195">Cyclin</keyword>
<reference evidence="7 8" key="1">
    <citation type="submission" date="2022-05" db="EMBL/GenBank/DDBJ databases">
        <title>Chromosome-level reference genomes for two strains of Caenorhabditis briggsae: an improved platform for comparative genomics.</title>
        <authorList>
            <person name="Stevens L."/>
            <person name="Andersen E.C."/>
        </authorList>
    </citation>
    <scope>NUCLEOTIDE SEQUENCE [LARGE SCALE GENOMIC DNA]</scope>
    <source>
        <strain evidence="7">QX1410_ONT</strain>
        <tissue evidence="7">Whole-organism</tissue>
    </source>
</reference>
<sequence>MRERLESLEKMDFASSSSAGPSGSSSSFDYFPEPSTSRTSTLNRNVALPKWRMPAHLAAIVNDSEHSEKTRYFIYNRTDPNIQCDMRAFYNCMEYEEMLKPNYEYFTAVQNELTPYHREQAIDWIYDVAKEENCDGDVFLLAVALIDRFLSLQCILKHDIQMVAGVALFMASKLKAPHPLTAFKISYYSDNSLSIPMILQWELVMITALDWETESPTAFSFFDFLASSYPQIHGMRSEFQYVVHKCQKMHRLATLFPSMQCAIVLYYVSHIRHHLPLAEDIKALMVNMFQLEINLLDPYIPLVKRCLAPAPIYAVEPEQQVPAPIAPIAPIAMQEEDIDGDDEQEDDEEEEMEMVVSPKEKAPEGTLTPPNGEEEPHQVQVFAQVPECDQSPITPLNDSGFSSDFSSPSNSAEKKRRRSSDWFEDEDYTPPKIFKFK</sequence>
<dbReference type="Gene3D" id="1.10.472.10">
    <property type="entry name" value="Cyclin-like"/>
    <property type="match status" value="2"/>
</dbReference>
<dbReference type="AlphaFoldDB" id="A0AAE9DMH9"/>
<dbReference type="InterPro" id="IPR006671">
    <property type="entry name" value="Cyclin_N"/>
</dbReference>
<evidence type="ECO:0000313" key="8">
    <source>
        <dbReference type="Proteomes" id="UP000827892"/>
    </source>
</evidence>
<dbReference type="PANTHER" id="PTHR10177">
    <property type="entry name" value="CYCLINS"/>
    <property type="match status" value="1"/>
</dbReference>